<comment type="caution">
    <text evidence="2">The sequence shown here is derived from an EMBL/GenBank/DDBJ whole genome shotgun (WGS) entry which is preliminary data.</text>
</comment>
<accession>A0A7W8LLA2</accession>
<dbReference type="SUPFAM" id="SSF47413">
    <property type="entry name" value="lambda repressor-like DNA-binding domains"/>
    <property type="match status" value="1"/>
</dbReference>
<reference evidence="2 3" key="1">
    <citation type="submission" date="2020-08" db="EMBL/GenBank/DDBJ databases">
        <title>Genomic Encyclopedia of Type Strains, Phase IV (KMG-IV): sequencing the most valuable type-strain genomes for metagenomic binning, comparative biology and taxonomic classification.</title>
        <authorList>
            <person name="Goeker M."/>
        </authorList>
    </citation>
    <scope>NUCLEOTIDE SEQUENCE [LARGE SCALE GENOMIC DNA]</scope>
    <source>
        <strain evidence="2 3">DSM 103462</strain>
    </source>
</reference>
<evidence type="ECO:0000313" key="2">
    <source>
        <dbReference type="EMBL" id="MBB5225140.1"/>
    </source>
</evidence>
<dbReference type="Pfam" id="PF01381">
    <property type="entry name" value="HTH_3"/>
    <property type="match status" value="1"/>
</dbReference>
<organism evidence="2 3">
    <name type="scientific">Treponema ruminis</name>
    <dbReference type="NCBI Taxonomy" id="744515"/>
    <lineage>
        <taxon>Bacteria</taxon>
        <taxon>Pseudomonadati</taxon>
        <taxon>Spirochaetota</taxon>
        <taxon>Spirochaetia</taxon>
        <taxon>Spirochaetales</taxon>
        <taxon>Treponemataceae</taxon>
        <taxon>Treponema</taxon>
    </lineage>
</organism>
<dbReference type="InterPro" id="IPR001387">
    <property type="entry name" value="Cro/C1-type_HTH"/>
</dbReference>
<evidence type="ECO:0000259" key="1">
    <source>
        <dbReference type="PROSITE" id="PS50943"/>
    </source>
</evidence>
<dbReference type="AlphaFoldDB" id="A0A7W8LLA2"/>
<proteinExistence type="predicted"/>
<dbReference type="Gene3D" id="1.10.260.40">
    <property type="entry name" value="lambda repressor-like DNA-binding domains"/>
    <property type="match status" value="1"/>
</dbReference>
<gene>
    <name evidence="2" type="ORF">HNP76_000480</name>
</gene>
<dbReference type="PROSITE" id="PS50943">
    <property type="entry name" value="HTH_CROC1"/>
    <property type="match status" value="1"/>
</dbReference>
<feature type="domain" description="HTH cro/C1-type" evidence="1">
    <location>
        <begin position="14"/>
        <end position="70"/>
    </location>
</feature>
<name>A0A7W8LLA2_9SPIR</name>
<dbReference type="SMART" id="SM00530">
    <property type="entry name" value="HTH_XRE"/>
    <property type="match status" value="1"/>
</dbReference>
<evidence type="ECO:0000313" key="3">
    <source>
        <dbReference type="Proteomes" id="UP000518887"/>
    </source>
</evidence>
<dbReference type="CDD" id="cd00093">
    <property type="entry name" value="HTH_XRE"/>
    <property type="match status" value="1"/>
</dbReference>
<dbReference type="Proteomes" id="UP000518887">
    <property type="component" value="Unassembled WGS sequence"/>
</dbReference>
<protein>
    <submittedName>
        <fullName evidence="2">Transcriptional regulator with XRE-family HTH domain</fullName>
    </submittedName>
</protein>
<dbReference type="RefSeq" id="WP_184657095.1">
    <property type="nucleotide sequence ID" value="NZ_CP031518.1"/>
</dbReference>
<sequence>MNSFAIREIFANNLRFFRKSHNPPFTQEKLSELVGKNQNYIGLIEKGKSSPPLEMIALIAEKLEIEPSLLLEEKASLDNLKSFNKEDLITELSSKIVANLQSSITNEIRNALK</sequence>
<dbReference type="InterPro" id="IPR010982">
    <property type="entry name" value="Lambda_DNA-bd_dom_sf"/>
</dbReference>
<dbReference type="GO" id="GO:0003677">
    <property type="term" value="F:DNA binding"/>
    <property type="evidence" value="ECO:0007669"/>
    <property type="project" value="InterPro"/>
</dbReference>
<keyword evidence="3" id="KW-1185">Reference proteome</keyword>
<dbReference type="EMBL" id="JACHFQ010000001">
    <property type="protein sequence ID" value="MBB5225140.1"/>
    <property type="molecule type" value="Genomic_DNA"/>
</dbReference>